<evidence type="ECO:0000256" key="1">
    <source>
        <dbReference type="SAM" id="MobiDB-lite"/>
    </source>
</evidence>
<feature type="compositionally biased region" description="Acidic residues" evidence="1">
    <location>
        <begin position="125"/>
        <end position="152"/>
    </location>
</feature>
<comment type="caution">
    <text evidence="2">The sequence shown here is derived from an EMBL/GenBank/DDBJ whole genome shotgun (WGS) entry which is preliminary data.</text>
</comment>
<name>A0A8H2WA69_9AGAM</name>
<sequence length="152" mass="16921">MMCGAGFNESHNTYLNIRAATRRNLNALTGGRAILYSKLTDLNRHTILTLVQSEYEYLFRFPGNWAGREMLRRICRNKRDTIANKSDRVKGTRRGCRGGRGGRRSSVNGSGGNSNANSSHVDNEPQVDEEPAEDEPPADNNPPDDNETPDDN</sequence>
<accession>A0A8H2WA69</accession>
<protein>
    <submittedName>
        <fullName evidence="2">Uncharacterized protein</fullName>
    </submittedName>
</protein>
<evidence type="ECO:0000313" key="2">
    <source>
        <dbReference type="EMBL" id="CAE6355549.1"/>
    </source>
</evidence>
<feature type="compositionally biased region" description="Low complexity" evidence="1">
    <location>
        <begin position="104"/>
        <end position="119"/>
    </location>
</feature>
<dbReference type="EMBL" id="CAJMWQ010000385">
    <property type="protein sequence ID" value="CAE6355549.1"/>
    <property type="molecule type" value="Genomic_DNA"/>
</dbReference>
<reference evidence="2" key="1">
    <citation type="submission" date="2021-01" db="EMBL/GenBank/DDBJ databases">
        <authorList>
            <person name="Kaushik A."/>
        </authorList>
    </citation>
    <scope>NUCLEOTIDE SEQUENCE</scope>
    <source>
        <strain evidence="2">AG1-1B</strain>
    </source>
</reference>
<dbReference type="AlphaFoldDB" id="A0A8H2WA69"/>
<dbReference type="Proteomes" id="UP000663826">
    <property type="component" value="Unassembled WGS sequence"/>
</dbReference>
<feature type="non-terminal residue" evidence="2">
    <location>
        <position position="1"/>
    </location>
</feature>
<feature type="compositionally biased region" description="Basic residues" evidence="1">
    <location>
        <begin position="91"/>
        <end position="103"/>
    </location>
</feature>
<gene>
    <name evidence="2" type="ORF">RDB_LOCUS9364</name>
</gene>
<proteinExistence type="predicted"/>
<evidence type="ECO:0000313" key="3">
    <source>
        <dbReference type="Proteomes" id="UP000663826"/>
    </source>
</evidence>
<organism evidence="2 3">
    <name type="scientific">Rhizoctonia solani</name>
    <dbReference type="NCBI Taxonomy" id="456999"/>
    <lineage>
        <taxon>Eukaryota</taxon>
        <taxon>Fungi</taxon>
        <taxon>Dikarya</taxon>
        <taxon>Basidiomycota</taxon>
        <taxon>Agaricomycotina</taxon>
        <taxon>Agaricomycetes</taxon>
        <taxon>Cantharellales</taxon>
        <taxon>Ceratobasidiaceae</taxon>
        <taxon>Rhizoctonia</taxon>
    </lineage>
</organism>
<feature type="region of interest" description="Disordered" evidence="1">
    <location>
        <begin position="85"/>
        <end position="152"/>
    </location>
</feature>